<dbReference type="PANTHER" id="PTHR21508">
    <property type="entry name" value="MITOGUARDIN"/>
    <property type="match status" value="1"/>
</dbReference>
<evidence type="ECO:0000313" key="11">
    <source>
        <dbReference type="WBParaSite" id="PgR066_g016_t03"/>
    </source>
</evidence>
<dbReference type="InterPro" id="IPR019392">
    <property type="entry name" value="Miga"/>
</dbReference>
<evidence type="ECO:0000256" key="8">
    <source>
        <dbReference type="SAM" id="MobiDB-lite"/>
    </source>
</evidence>
<evidence type="ECO:0000256" key="5">
    <source>
        <dbReference type="ARBA" id="ARBA00022989"/>
    </source>
</evidence>
<feature type="region of interest" description="Disordered" evidence="8">
    <location>
        <begin position="60"/>
        <end position="86"/>
    </location>
</feature>
<dbReference type="Pfam" id="PF10265">
    <property type="entry name" value="Miga"/>
    <property type="match status" value="1"/>
</dbReference>
<evidence type="ECO:0000313" key="10">
    <source>
        <dbReference type="Proteomes" id="UP000887569"/>
    </source>
</evidence>
<evidence type="ECO:0000256" key="9">
    <source>
        <dbReference type="SAM" id="Phobius"/>
    </source>
</evidence>
<evidence type="ECO:0000256" key="4">
    <source>
        <dbReference type="ARBA" id="ARBA00022787"/>
    </source>
</evidence>
<organism evidence="10 11">
    <name type="scientific">Parascaris univalens</name>
    <name type="common">Nematode worm</name>
    <dbReference type="NCBI Taxonomy" id="6257"/>
    <lineage>
        <taxon>Eukaryota</taxon>
        <taxon>Metazoa</taxon>
        <taxon>Ecdysozoa</taxon>
        <taxon>Nematoda</taxon>
        <taxon>Chromadorea</taxon>
        <taxon>Rhabditida</taxon>
        <taxon>Spirurina</taxon>
        <taxon>Ascaridomorpha</taxon>
        <taxon>Ascaridoidea</taxon>
        <taxon>Ascarididae</taxon>
        <taxon>Parascaris</taxon>
    </lineage>
</organism>
<dbReference type="PANTHER" id="PTHR21508:SF5">
    <property type="entry name" value="MITOGUARDIN"/>
    <property type="match status" value="1"/>
</dbReference>
<evidence type="ECO:0000313" key="12">
    <source>
        <dbReference type="WBParaSite" id="PgR066_g016_t04"/>
    </source>
</evidence>
<evidence type="ECO:0000256" key="3">
    <source>
        <dbReference type="ARBA" id="ARBA00022692"/>
    </source>
</evidence>
<dbReference type="GO" id="GO:0005741">
    <property type="term" value="C:mitochondrial outer membrane"/>
    <property type="evidence" value="ECO:0007669"/>
    <property type="project" value="UniProtKB-SubCell"/>
</dbReference>
<keyword evidence="7 9" id="KW-0472">Membrane</keyword>
<dbReference type="WBParaSite" id="PgR066_g016_t03">
    <property type="protein sequence ID" value="PgR066_g016_t03"/>
    <property type="gene ID" value="PgR066_g016"/>
</dbReference>
<keyword evidence="6" id="KW-0496">Mitochondrion</keyword>
<protein>
    <submittedName>
        <fullName evidence="11 12">Protein FAM73B</fullName>
    </submittedName>
</protein>
<sequence length="489" mass="55797">MRSNPGVSLGTHFGIRKTTVIVTSVGVGIVLVGYLLKRYWRKKEDSEEIAQLPNGFLTSSSRHHEFSRSGSRMRRTTTPSLSDRGQRHISLRSANIPPTEIDILSSLEKIQELARCVERALSGLEFVRNRSEKDRKRLELLSSVLDRLRILESDVNLILIEGGYDKDLLQSTAEEYVTAMWSNTTSPRAGTLSVLSDDSFMSAYEDLPVSLDDADVLMRDPLKIELTQMLFYQSGVAAASSGEVISRKCRAEFCACESEIDFKAKVWCIRQAFNMALSDEHNRMWLAQAGRQLIADLLRHARKDPAPFYVAYDSMVQFLMDEHNLRIVEEELKQRRVPEIGFWDVMVDFVLIDSFEDLSRPPSAVLAVTRNMFLSQSMKESTLTTVIWSMLKAKRARLSLTNGFISHFYDISEVISPVITLGFLGTDEHMRDLCQYFKEQTCSFVVDIFNVNRVRYTGLKELSEDVWMILRTRIEMVQTRLSTELLPVA</sequence>
<evidence type="ECO:0000256" key="6">
    <source>
        <dbReference type="ARBA" id="ARBA00023128"/>
    </source>
</evidence>
<keyword evidence="3 9" id="KW-0812">Transmembrane</keyword>
<keyword evidence="5 9" id="KW-1133">Transmembrane helix</keyword>
<dbReference type="WBParaSite" id="PgR066_g016_t04">
    <property type="protein sequence ID" value="PgR066_g016_t04"/>
    <property type="gene ID" value="PgR066_g016"/>
</dbReference>
<comment type="subcellular location">
    <subcellularLocation>
        <location evidence="1">Mitochondrion outer membrane</location>
    </subcellularLocation>
</comment>
<proteinExistence type="inferred from homology"/>
<evidence type="ECO:0000256" key="7">
    <source>
        <dbReference type="ARBA" id="ARBA00023136"/>
    </source>
</evidence>
<dbReference type="AlphaFoldDB" id="A0A915BYE5"/>
<comment type="similarity">
    <text evidence="2">Belongs to the mitoguardin family.</text>
</comment>
<keyword evidence="4" id="KW-1000">Mitochondrion outer membrane</keyword>
<dbReference type="GO" id="GO:0008053">
    <property type="term" value="P:mitochondrial fusion"/>
    <property type="evidence" value="ECO:0007669"/>
    <property type="project" value="InterPro"/>
</dbReference>
<keyword evidence="10" id="KW-1185">Reference proteome</keyword>
<accession>A0A915BYE5</accession>
<name>A0A915BYE5_PARUN</name>
<dbReference type="Proteomes" id="UP000887569">
    <property type="component" value="Unplaced"/>
</dbReference>
<evidence type="ECO:0000256" key="1">
    <source>
        <dbReference type="ARBA" id="ARBA00004294"/>
    </source>
</evidence>
<evidence type="ECO:0000256" key="2">
    <source>
        <dbReference type="ARBA" id="ARBA00008969"/>
    </source>
</evidence>
<feature type="transmembrane region" description="Helical" evidence="9">
    <location>
        <begin position="20"/>
        <end position="36"/>
    </location>
</feature>
<reference evidence="11 12" key="1">
    <citation type="submission" date="2022-11" db="UniProtKB">
        <authorList>
            <consortium name="WormBaseParasite"/>
        </authorList>
    </citation>
    <scope>IDENTIFICATION</scope>
</reference>